<feature type="domain" description="HTH gntR-type" evidence="4">
    <location>
        <begin position="17"/>
        <end position="85"/>
    </location>
</feature>
<dbReference type="EMBL" id="BQKC01000001">
    <property type="protein sequence ID" value="GJM55869.1"/>
    <property type="molecule type" value="Genomic_DNA"/>
</dbReference>
<keyword evidence="2" id="KW-0238">DNA-binding</keyword>
<dbReference type="InterPro" id="IPR028978">
    <property type="entry name" value="Chorismate_lyase_/UTRA_dom_sf"/>
</dbReference>
<dbReference type="InterPro" id="IPR036388">
    <property type="entry name" value="WH-like_DNA-bd_sf"/>
</dbReference>
<sequence>MDTLDRIAAHIDKTGGPSLDMQLATAVSKVIRDGILGPGDALPDERELCDALSLPRSIVRQALETLRTSGEIYRMSGVGTFVSPQYMRRQLGSVYNFTDAVRAEGMKPRSEVLSFERTYPAGFSSRTLDLPTDHPSIFRIERLRRADGLAVSLEIEHIPCWRFEGLEKADLTGSLYRVLEEGWGVEVGDADEYYQAVLLTKKVAAKLGRQHRSAAFRIVRVVRDTEGEVFDITEAFVPADSTRLGVHLVGKGSPDDYRLPNRP</sequence>
<dbReference type="InterPro" id="IPR011663">
    <property type="entry name" value="UTRA"/>
</dbReference>
<organism evidence="5 6">
    <name type="scientific">Granulimonas faecalis</name>
    <dbReference type="NCBI Taxonomy" id="2894155"/>
    <lineage>
        <taxon>Bacteria</taxon>
        <taxon>Bacillati</taxon>
        <taxon>Actinomycetota</taxon>
        <taxon>Coriobacteriia</taxon>
        <taxon>Coriobacteriales</taxon>
        <taxon>Kribbibacteriaceae</taxon>
        <taxon>Granulimonas</taxon>
    </lineage>
</organism>
<dbReference type="Gene3D" id="1.10.10.10">
    <property type="entry name" value="Winged helix-like DNA-binding domain superfamily/Winged helix DNA-binding domain"/>
    <property type="match status" value="1"/>
</dbReference>
<dbReference type="SUPFAM" id="SSF64288">
    <property type="entry name" value="Chorismate lyase-like"/>
    <property type="match status" value="1"/>
</dbReference>
<dbReference type="Pfam" id="PF00392">
    <property type="entry name" value="GntR"/>
    <property type="match status" value="1"/>
</dbReference>
<protein>
    <submittedName>
        <fullName evidence="5">GntR family transcriptional regulator</fullName>
    </submittedName>
</protein>
<evidence type="ECO:0000313" key="6">
    <source>
        <dbReference type="Proteomes" id="UP001055025"/>
    </source>
</evidence>
<accession>A0AAV5B5N6</accession>
<proteinExistence type="predicted"/>
<dbReference type="GO" id="GO:0003700">
    <property type="term" value="F:DNA-binding transcription factor activity"/>
    <property type="evidence" value="ECO:0007669"/>
    <property type="project" value="InterPro"/>
</dbReference>
<dbReference type="AlphaFoldDB" id="A0AAV5B5N6"/>
<dbReference type="InterPro" id="IPR000524">
    <property type="entry name" value="Tscrpt_reg_HTH_GntR"/>
</dbReference>
<evidence type="ECO:0000256" key="3">
    <source>
        <dbReference type="ARBA" id="ARBA00023163"/>
    </source>
</evidence>
<dbReference type="Proteomes" id="UP001055025">
    <property type="component" value="Unassembled WGS sequence"/>
</dbReference>
<dbReference type="SMART" id="SM00866">
    <property type="entry name" value="UTRA"/>
    <property type="match status" value="1"/>
</dbReference>
<dbReference type="GO" id="GO:0003677">
    <property type="term" value="F:DNA binding"/>
    <property type="evidence" value="ECO:0007669"/>
    <property type="project" value="UniProtKB-KW"/>
</dbReference>
<evidence type="ECO:0000313" key="5">
    <source>
        <dbReference type="EMBL" id="GJM55869.1"/>
    </source>
</evidence>
<dbReference type="SUPFAM" id="SSF46785">
    <property type="entry name" value="Winged helix' DNA-binding domain"/>
    <property type="match status" value="1"/>
</dbReference>
<evidence type="ECO:0000259" key="4">
    <source>
        <dbReference type="PROSITE" id="PS50949"/>
    </source>
</evidence>
<reference evidence="5" key="1">
    <citation type="journal article" date="2022" name="Int. J. Syst. Evol. Microbiol.">
        <title>Granulimonas faecalis gen. nov., sp. nov., and Leptogranulimonas caecicola gen. nov., sp. nov., novel lactate-producing Atopobiaceae bacteria isolated from mouse intestines, and an emended description of the family Atopobiaceae.</title>
        <authorList>
            <person name="Morinaga K."/>
            <person name="Kusada H."/>
            <person name="Sakamoto S."/>
            <person name="Murakami T."/>
            <person name="Toyoda A."/>
            <person name="Mori H."/>
            <person name="Meng X.Y."/>
            <person name="Takashino M."/>
            <person name="Murotomi K."/>
            <person name="Tamaki H."/>
        </authorList>
    </citation>
    <scope>NUCLEOTIDE SEQUENCE</scope>
    <source>
        <strain evidence="5">OPF53</strain>
    </source>
</reference>
<dbReference type="InterPro" id="IPR036390">
    <property type="entry name" value="WH_DNA-bd_sf"/>
</dbReference>
<dbReference type="SMART" id="SM00345">
    <property type="entry name" value="HTH_GNTR"/>
    <property type="match status" value="1"/>
</dbReference>
<keyword evidence="6" id="KW-1185">Reference proteome</keyword>
<evidence type="ECO:0000256" key="1">
    <source>
        <dbReference type="ARBA" id="ARBA00023015"/>
    </source>
</evidence>
<dbReference type="GO" id="GO:0045892">
    <property type="term" value="P:negative regulation of DNA-templated transcription"/>
    <property type="evidence" value="ECO:0007669"/>
    <property type="project" value="TreeGrafter"/>
</dbReference>
<dbReference type="Gene3D" id="3.40.1410.10">
    <property type="entry name" value="Chorismate lyase-like"/>
    <property type="match status" value="1"/>
</dbReference>
<dbReference type="PRINTS" id="PR00035">
    <property type="entry name" value="HTHGNTR"/>
</dbReference>
<dbReference type="CDD" id="cd07377">
    <property type="entry name" value="WHTH_GntR"/>
    <property type="match status" value="1"/>
</dbReference>
<comment type="caution">
    <text evidence="5">The sequence shown here is derived from an EMBL/GenBank/DDBJ whole genome shotgun (WGS) entry which is preliminary data.</text>
</comment>
<dbReference type="PANTHER" id="PTHR44846:SF1">
    <property type="entry name" value="MANNOSYL-D-GLYCERATE TRANSPORT_METABOLISM SYSTEM REPRESSOR MNGR-RELATED"/>
    <property type="match status" value="1"/>
</dbReference>
<dbReference type="PANTHER" id="PTHR44846">
    <property type="entry name" value="MANNOSYL-D-GLYCERATE TRANSPORT/METABOLISM SYSTEM REPRESSOR MNGR-RELATED"/>
    <property type="match status" value="1"/>
</dbReference>
<keyword evidence="3" id="KW-0804">Transcription</keyword>
<gene>
    <name evidence="5" type="ORF">ATOP_15240</name>
</gene>
<dbReference type="PROSITE" id="PS50949">
    <property type="entry name" value="HTH_GNTR"/>
    <property type="match status" value="1"/>
</dbReference>
<dbReference type="Pfam" id="PF07702">
    <property type="entry name" value="UTRA"/>
    <property type="match status" value="1"/>
</dbReference>
<dbReference type="InterPro" id="IPR050679">
    <property type="entry name" value="Bact_HTH_transcr_reg"/>
</dbReference>
<evidence type="ECO:0000256" key="2">
    <source>
        <dbReference type="ARBA" id="ARBA00023125"/>
    </source>
</evidence>
<name>A0AAV5B5N6_9ACTN</name>
<keyword evidence="1" id="KW-0805">Transcription regulation</keyword>